<accession>A0A5N5I8B5</accession>
<dbReference type="EMBL" id="SMOL01000004">
    <property type="protein sequence ID" value="KAB2636048.1"/>
    <property type="molecule type" value="Genomic_DNA"/>
</dbReference>
<dbReference type="AlphaFoldDB" id="A0A5N5I8B5"/>
<name>A0A5N5I8B5_9ROSA</name>
<sequence>MESPFEGRLMASPFEGRHGPKIDLELVKMRTMTPKEAALAAAQAVKDAEAKEADREADAAMKTLKGRNAAKMMKRP</sequence>
<evidence type="ECO:0000313" key="1">
    <source>
        <dbReference type="EMBL" id="KAB2636048.1"/>
    </source>
</evidence>
<dbReference type="Proteomes" id="UP000327157">
    <property type="component" value="Chromosome 5"/>
</dbReference>
<protein>
    <submittedName>
        <fullName evidence="1">Telomere repeat-binding factor 1-like</fullName>
    </submittedName>
</protein>
<comment type="caution">
    <text evidence="1">The sequence shown here is derived from an EMBL/GenBank/DDBJ whole genome shotgun (WGS) entry which is preliminary data.</text>
</comment>
<reference evidence="1 2" key="1">
    <citation type="submission" date="2019-09" db="EMBL/GenBank/DDBJ databases">
        <authorList>
            <person name="Ou C."/>
        </authorList>
    </citation>
    <scope>NUCLEOTIDE SEQUENCE [LARGE SCALE GENOMIC DNA]</scope>
    <source>
        <strain evidence="1">S2</strain>
        <tissue evidence="1">Leaf</tissue>
    </source>
</reference>
<reference evidence="1 2" key="3">
    <citation type="submission" date="2019-11" db="EMBL/GenBank/DDBJ databases">
        <title>A de novo genome assembly of a pear dwarfing rootstock.</title>
        <authorList>
            <person name="Wang F."/>
            <person name="Wang J."/>
            <person name="Li S."/>
            <person name="Zhang Y."/>
            <person name="Fang M."/>
            <person name="Ma L."/>
            <person name="Zhao Y."/>
            <person name="Jiang S."/>
        </authorList>
    </citation>
    <scope>NUCLEOTIDE SEQUENCE [LARGE SCALE GENOMIC DNA]</scope>
    <source>
        <strain evidence="1">S2</strain>
        <tissue evidence="1">Leaf</tissue>
    </source>
</reference>
<proteinExistence type="predicted"/>
<gene>
    <name evidence="1" type="ORF">D8674_026582</name>
</gene>
<keyword evidence="2" id="KW-1185">Reference proteome</keyword>
<organism evidence="1 2">
    <name type="scientific">Pyrus ussuriensis x Pyrus communis</name>
    <dbReference type="NCBI Taxonomy" id="2448454"/>
    <lineage>
        <taxon>Eukaryota</taxon>
        <taxon>Viridiplantae</taxon>
        <taxon>Streptophyta</taxon>
        <taxon>Embryophyta</taxon>
        <taxon>Tracheophyta</taxon>
        <taxon>Spermatophyta</taxon>
        <taxon>Magnoliopsida</taxon>
        <taxon>eudicotyledons</taxon>
        <taxon>Gunneridae</taxon>
        <taxon>Pentapetalae</taxon>
        <taxon>rosids</taxon>
        <taxon>fabids</taxon>
        <taxon>Rosales</taxon>
        <taxon>Rosaceae</taxon>
        <taxon>Amygdaloideae</taxon>
        <taxon>Maleae</taxon>
        <taxon>Pyrus</taxon>
    </lineage>
</organism>
<evidence type="ECO:0000313" key="2">
    <source>
        <dbReference type="Proteomes" id="UP000327157"/>
    </source>
</evidence>
<reference evidence="2" key="2">
    <citation type="submission" date="2019-10" db="EMBL/GenBank/DDBJ databases">
        <title>A de novo genome assembly of a pear dwarfing rootstock.</title>
        <authorList>
            <person name="Wang F."/>
            <person name="Wang J."/>
            <person name="Li S."/>
            <person name="Zhang Y."/>
            <person name="Fang M."/>
            <person name="Ma L."/>
            <person name="Zhao Y."/>
            <person name="Jiang S."/>
        </authorList>
    </citation>
    <scope>NUCLEOTIDE SEQUENCE [LARGE SCALE GENOMIC DNA]</scope>
</reference>